<comment type="similarity">
    <text evidence="16">Belongs to the cation transport ATPase (P-type) (TC 3.A.3) family. Type IA subfamily.</text>
</comment>
<dbReference type="InterPro" id="IPR059000">
    <property type="entry name" value="ATPase_P-type_domA"/>
</dbReference>
<evidence type="ECO:0000256" key="12">
    <source>
        <dbReference type="ARBA" id="ARBA00022967"/>
    </source>
</evidence>
<evidence type="ECO:0000256" key="15">
    <source>
        <dbReference type="ARBA" id="ARBA00023136"/>
    </source>
</evidence>
<dbReference type="FunCoup" id="A0A0U5EUZ6">
    <property type="interactions" value="127"/>
</dbReference>
<dbReference type="SUPFAM" id="SSF56784">
    <property type="entry name" value="HAD-like"/>
    <property type="match status" value="1"/>
</dbReference>
<feature type="transmembrane region" description="Helical" evidence="16">
    <location>
        <begin position="34"/>
        <end position="53"/>
    </location>
</feature>
<evidence type="ECO:0000256" key="16">
    <source>
        <dbReference type="HAMAP-Rule" id="MF_00285"/>
    </source>
</evidence>
<protein>
    <recommendedName>
        <fullName evidence="16">Potassium-transporting ATPase ATP-binding subunit</fullName>
        <ecNumber evidence="16">7.2.2.6</ecNumber>
    </recommendedName>
    <alternativeName>
        <fullName evidence="16">ATP phosphohydrolase [potassium-transporting] B chain</fullName>
    </alternativeName>
    <alternativeName>
        <fullName evidence="16">Potassium-binding and translocating subunit B</fullName>
    </alternativeName>
    <alternativeName>
        <fullName evidence="16">Potassium-translocating ATPase B chain</fullName>
    </alternativeName>
</protein>
<dbReference type="KEGG" id="pnl:PNK_2389"/>
<evidence type="ECO:0000256" key="7">
    <source>
        <dbReference type="ARBA" id="ARBA00022723"/>
    </source>
</evidence>
<feature type="binding site" evidence="16">
    <location>
        <position position="521"/>
    </location>
    <ligand>
        <name>Mg(2+)</name>
        <dbReference type="ChEBI" id="CHEBI:18420"/>
    </ligand>
</feature>
<dbReference type="PANTHER" id="PTHR43743">
    <property type="entry name" value="POTASSIUM-TRANSPORTING ATPASE ATP-BINDING SUBUNIT"/>
    <property type="match status" value="1"/>
</dbReference>
<dbReference type="EMBL" id="LN879502">
    <property type="protein sequence ID" value="CUI17985.1"/>
    <property type="molecule type" value="Genomic_DNA"/>
</dbReference>
<dbReference type="GO" id="GO:0005886">
    <property type="term" value="C:plasma membrane"/>
    <property type="evidence" value="ECO:0007669"/>
    <property type="project" value="UniProtKB-SubCell"/>
</dbReference>
<dbReference type="InterPro" id="IPR023298">
    <property type="entry name" value="ATPase_P-typ_TM_dom_sf"/>
</dbReference>
<evidence type="ECO:0000256" key="14">
    <source>
        <dbReference type="ARBA" id="ARBA00023065"/>
    </source>
</evidence>
<dbReference type="PROSITE" id="PS00154">
    <property type="entry name" value="ATPASE_E1_E2"/>
    <property type="match status" value="1"/>
</dbReference>
<feature type="binding site" evidence="16">
    <location>
        <begin position="374"/>
        <end position="381"/>
    </location>
    <ligand>
        <name>ATP</name>
        <dbReference type="ChEBI" id="CHEBI:30616"/>
    </ligand>
</feature>
<dbReference type="SUPFAM" id="SSF81665">
    <property type="entry name" value="Calcium ATPase, transmembrane domain M"/>
    <property type="match status" value="1"/>
</dbReference>
<dbReference type="SFLD" id="SFLDF00027">
    <property type="entry name" value="p-type_atpase"/>
    <property type="match status" value="1"/>
</dbReference>
<feature type="transmembrane region" description="Helical" evidence="16">
    <location>
        <begin position="59"/>
        <end position="79"/>
    </location>
</feature>
<evidence type="ECO:0000256" key="10">
    <source>
        <dbReference type="ARBA" id="ARBA00022842"/>
    </source>
</evidence>
<feature type="transmembrane region" description="Helical" evidence="16">
    <location>
        <begin position="248"/>
        <end position="273"/>
    </location>
</feature>
<comment type="catalytic activity">
    <reaction evidence="16">
        <text>K(+)(out) + ATP + H2O = K(+)(in) + ADP + phosphate + H(+)</text>
        <dbReference type="Rhea" id="RHEA:16777"/>
        <dbReference type="ChEBI" id="CHEBI:15377"/>
        <dbReference type="ChEBI" id="CHEBI:15378"/>
        <dbReference type="ChEBI" id="CHEBI:29103"/>
        <dbReference type="ChEBI" id="CHEBI:30616"/>
        <dbReference type="ChEBI" id="CHEBI:43474"/>
        <dbReference type="ChEBI" id="CHEBI:456216"/>
        <dbReference type="EC" id="7.2.2.6"/>
    </reaction>
</comment>
<name>A0A0U5EUZ6_9BACT</name>
<dbReference type="AlphaFoldDB" id="A0A0U5EUZ6"/>
<evidence type="ECO:0000256" key="5">
    <source>
        <dbReference type="ARBA" id="ARBA00022553"/>
    </source>
</evidence>
<dbReference type="InterPro" id="IPR044492">
    <property type="entry name" value="P_typ_ATPase_HD_dom"/>
</dbReference>
<organism evidence="18 19">
    <name type="scientific">Candidatus Protochlamydia naegleriophila</name>
    <dbReference type="NCBI Taxonomy" id="389348"/>
    <lineage>
        <taxon>Bacteria</taxon>
        <taxon>Pseudomonadati</taxon>
        <taxon>Chlamydiota</taxon>
        <taxon>Chlamydiia</taxon>
        <taxon>Parachlamydiales</taxon>
        <taxon>Parachlamydiaceae</taxon>
        <taxon>Candidatus Protochlamydia</taxon>
    </lineage>
</organism>
<evidence type="ECO:0000256" key="11">
    <source>
        <dbReference type="ARBA" id="ARBA00022958"/>
    </source>
</evidence>
<keyword evidence="7 16" id="KW-0479">Metal-binding</keyword>
<sequence length="692" mass="74117">MQHKRKSILSTDLVLEALQDSLAKLNPQTQFRNPVMFVTYLGAIFTTILTFFNPSAFNIQISLWLWFTVLFANFASAIAESRGKAQAASLRKTQAESFAKKLVNGKEVRVSALDLRKGDKIVCEVGDIIPADGEVIDGIATVDESAITGESAPVVRESGGDRSAVTAGTRVVSDRIVIEVTSERGHSFLDRMISLIEGAKRQKTPNEIALNIVLSSLTIIFLLTVMSVKCFADYSGKAAGQDLSHLVTLPVLIALLVCLIPTTISALLSAIGIAGMDRLIQRNVIAKSGRSVEAAGDIDLLILDKTGTITLGNRMATEFLPVPDVNEKDFAQIAQLASLSDETPEGRSIVVLAKNKFNLRAEVLHHKNTHFVPFSAQTKMSGIDFLDENGQTIRVLRKGAADAIQKHVESLGGTFPQQLYAAIEPISKKGGTPLLVSEGNRVMGVVHLKDVIKGGIKERFAEMRKVGIKTLMVTGDNPLTAGAIAAEAGVDDYVAQATPEMKLARIREEQNKGHLIAMTGDGTNDAPALAQADVGVAMNTGTQASREAGNMVDLDSNPTKLLDIVEIGKQLLMTRGALTTFSIANDVAKYFAIIPAIFGSLYALSGQKGPLNLLNIMGLHSPERAILSAVIFNALIIVALIPLSLRGIPYRPQPAAQTLRHNLLVYGLGGIIAPFIGIKLIDLLITAIGLVS</sequence>
<dbReference type="SFLD" id="SFLDG00002">
    <property type="entry name" value="C1.7:_P-type_atpase_like"/>
    <property type="match status" value="1"/>
</dbReference>
<keyword evidence="8 16" id="KW-0547">Nucleotide-binding</keyword>
<keyword evidence="15 16" id="KW-0472">Membrane</keyword>
<gene>
    <name evidence="18" type="primary">atkB</name>
    <name evidence="16" type="synonym">kdpB</name>
    <name evidence="18" type="ORF">PNK_2389</name>
</gene>
<evidence type="ECO:0000256" key="13">
    <source>
        <dbReference type="ARBA" id="ARBA00022989"/>
    </source>
</evidence>
<dbReference type="PATRIC" id="fig|389348.3.peg.2680"/>
<evidence type="ECO:0000313" key="19">
    <source>
        <dbReference type="Proteomes" id="UP000069902"/>
    </source>
</evidence>
<comment type="function">
    <text evidence="16">Part of the high-affinity ATP-driven potassium transport (or Kdp) system, which catalyzes the hydrolysis of ATP coupled with the electrogenic transport of potassium into the cytoplasm. This subunit is responsible for energy coupling to the transport system and for the release of the potassium ions to the cytoplasm.</text>
</comment>
<dbReference type="SFLD" id="SFLDS00003">
    <property type="entry name" value="Haloacid_Dehalogenase"/>
    <property type="match status" value="1"/>
</dbReference>
<dbReference type="InterPro" id="IPR001757">
    <property type="entry name" value="P_typ_ATPase"/>
</dbReference>
<comment type="subunit">
    <text evidence="16">The system is composed of three essential subunits: KdpA, KdpB and KdpC.</text>
</comment>
<reference evidence="19" key="1">
    <citation type="submission" date="2015-09" db="EMBL/GenBank/DDBJ databases">
        <authorList>
            <person name="Bertelli C."/>
        </authorList>
    </citation>
    <scope>NUCLEOTIDE SEQUENCE [LARGE SCALE GENOMIC DNA]</scope>
    <source>
        <strain evidence="19">KNic</strain>
    </source>
</reference>
<dbReference type="FunFam" id="2.70.150.10:FF:000033">
    <property type="entry name" value="Potassium-transporting ATPase ATP-binding subunit"/>
    <property type="match status" value="1"/>
</dbReference>
<evidence type="ECO:0000313" key="18">
    <source>
        <dbReference type="EMBL" id="CUI17985.1"/>
    </source>
</evidence>
<dbReference type="RefSeq" id="WP_059062231.1">
    <property type="nucleotide sequence ID" value="NZ_LN879502.1"/>
</dbReference>
<dbReference type="SUPFAM" id="SSF81653">
    <property type="entry name" value="Calcium ATPase, transduction domain A"/>
    <property type="match status" value="1"/>
</dbReference>
<accession>A0A0U5EUZ6</accession>
<feature type="binding site" evidence="16">
    <location>
        <position position="341"/>
    </location>
    <ligand>
        <name>ATP</name>
        <dbReference type="ChEBI" id="CHEBI:30616"/>
    </ligand>
</feature>
<evidence type="ECO:0000256" key="2">
    <source>
        <dbReference type="ARBA" id="ARBA00022448"/>
    </source>
</evidence>
<dbReference type="Pfam" id="PF00122">
    <property type="entry name" value="E1-E2_ATPase"/>
    <property type="match status" value="1"/>
</dbReference>
<feature type="active site" description="4-aspartylphosphate intermediate" evidence="16">
    <location>
        <position position="304"/>
    </location>
</feature>
<feature type="binding site" evidence="16">
    <location>
        <position position="525"/>
    </location>
    <ligand>
        <name>Mg(2+)</name>
        <dbReference type="ChEBI" id="CHEBI:18420"/>
    </ligand>
</feature>
<dbReference type="PRINTS" id="PR00119">
    <property type="entry name" value="CATATPASE"/>
</dbReference>
<dbReference type="GO" id="GO:0016887">
    <property type="term" value="F:ATP hydrolysis activity"/>
    <property type="evidence" value="ECO:0007669"/>
    <property type="project" value="InterPro"/>
</dbReference>
<keyword evidence="12 16" id="KW-1278">Translocase</keyword>
<evidence type="ECO:0000256" key="8">
    <source>
        <dbReference type="ARBA" id="ARBA00022741"/>
    </source>
</evidence>
<dbReference type="InterPro" id="IPR008250">
    <property type="entry name" value="ATPase_P-typ_transduc_dom_A_sf"/>
</dbReference>
<feature type="transmembrane region" description="Helical" evidence="16">
    <location>
        <begin position="625"/>
        <end position="643"/>
    </location>
</feature>
<keyword evidence="14 16" id="KW-0406">Ion transport</keyword>
<feature type="binding site" evidence="16">
    <location>
        <position position="345"/>
    </location>
    <ligand>
        <name>ATP</name>
        <dbReference type="ChEBI" id="CHEBI:30616"/>
    </ligand>
</feature>
<dbReference type="Gene3D" id="3.40.50.1000">
    <property type="entry name" value="HAD superfamily/HAD-like"/>
    <property type="match status" value="1"/>
</dbReference>
<evidence type="ECO:0000256" key="4">
    <source>
        <dbReference type="ARBA" id="ARBA00022538"/>
    </source>
</evidence>
<feature type="domain" description="P-type ATPase A" evidence="17">
    <location>
        <begin position="97"/>
        <end position="197"/>
    </location>
</feature>
<keyword evidence="4 16" id="KW-0633">Potassium transport</keyword>
<dbReference type="NCBIfam" id="TIGR01497">
    <property type="entry name" value="kdpB"/>
    <property type="match status" value="1"/>
</dbReference>
<dbReference type="InterPro" id="IPR036412">
    <property type="entry name" value="HAD-like_sf"/>
</dbReference>
<comment type="subcellular location">
    <subcellularLocation>
        <location evidence="16">Cell membrane</location>
        <topology evidence="16">Multi-pass membrane protein</topology>
    </subcellularLocation>
    <subcellularLocation>
        <location evidence="1">Membrane</location>
    </subcellularLocation>
</comment>
<dbReference type="GO" id="GO:0008556">
    <property type="term" value="F:P-type potassium transmembrane transporter activity"/>
    <property type="evidence" value="ECO:0007669"/>
    <property type="project" value="UniProtKB-UniRule"/>
</dbReference>
<evidence type="ECO:0000256" key="3">
    <source>
        <dbReference type="ARBA" id="ARBA00022475"/>
    </source>
</evidence>
<dbReference type="GO" id="GO:0005524">
    <property type="term" value="F:ATP binding"/>
    <property type="evidence" value="ECO:0007669"/>
    <property type="project" value="UniProtKB-UniRule"/>
</dbReference>
<keyword evidence="6 16" id="KW-0812">Transmembrane</keyword>
<feature type="transmembrane region" description="Helical" evidence="16">
    <location>
        <begin position="587"/>
        <end position="605"/>
    </location>
</feature>
<dbReference type="CDD" id="cd02078">
    <property type="entry name" value="P-type_ATPase_K"/>
    <property type="match status" value="1"/>
</dbReference>
<dbReference type="NCBIfam" id="TIGR01494">
    <property type="entry name" value="ATPase_P-type"/>
    <property type="match status" value="2"/>
</dbReference>
<keyword evidence="11 16" id="KW-0630">Potassium</keyword>
<feature type="binding site" evidence="16">
    <location>
        <position position="398"/>
    </location>
    <ligand>
        <name>ATP</name>
        <dbReference type="ChEBI" id="CHEBI:30616"/>
    </ligand>
</feature>
<dbReference type="Gene3D" id="2.70.150.10">
    <property type="entry name" value="Calcium-transporting ATPase, cytoplasmic transduction domain A"/>
    <property type="match status" value="1"/>
</dbReference>
<keyword evidence="10 16" id="KW-0460">Magnesium</keyword>
<feature type="transmembrane region" description="Helical" evidence="16">
    <location>
        <begin position="663"/>
        <end position="691"/>
    </location>
</feature>
<dbReference type="Proteomes" id="UP000069902">
    <property type="component" value="Chromosome cPNK"/>
</dbReference>
<keyword evidence="18" id="KW-0378">Hydrolase</keyword>
<dbReference type="InterPro" id="IPR023214">
    <property type="entry name" value="HAD_sf"/>
</dbReference>
<dbReference type="GO" id="GO:0000287">
    <property type="term" value="F:magnesium ion binding"/>
    <property type="evidence" value="ECO:0007669"/>
    <property type="project" value="UniProtKB-UniRule"/>
</dbReference>
<dbReference type="Pfam" id="PF00702">
    <property type="entry name" value="Hydrolase"/>
    <property type="match status" value="1"/>
</dbReference>
<dbReference type="Gene3D" id="3.40.1110.10">
    <property type="entry name" value="Calcium-transporting ATPase, cytoplasmic domain N"/>
    <property type="match status" value="1"/>
</dbReference>
<keyword evidence="2 16" id="KW-0813">Transport</keyword>
<evidence type="ECO:0000256" key="1">
    <source>
        <dbReference type="ARBA" id="ARBA00004370"/>
    </source>
</evidence>
<dbReference type="FunFam" id="3.40.1110.10:FF:000007">
    <property type="entry name" value="Potassium-transporting ATPase ATP-binding subunit"/>
    <property type="match status" value="1"/>
</dbReference>
<dbReference type="EC" id="7.2.2.6" evidence="16"/>
<keyword evidence="19" id="KW-1185">Reference proteome</keyword>
<evidence type="ECO:0000256" key="9">
    <source>
        <dbReference type="ARBA" id="ARBA00022840"/>
    </source>
</evidence>
<dbReference type="HAMAP" id="MF_00285">
    <property type="entry name" value="KdpB"/>
    <property type="match status" value="1"/>
</dbReference>
<keyword evidence="13 16" id="KW-1133">Transmembrane helix</keyword>
<evidence type="ECO:0000259" key="17">
    <source>
        <dbReference type="Pfam" id="PF00122"/>
    </source>
</evidence>
<dbReference type="PANTHER" id="PTHR43743:SF1">
    <property type="entry name" value="POTASSIUM-TRANSPORTING ATPASE ATP-BINDING SUBUNIT"/>
    <property type="match status" value="1"/>
</dbReference>
<dbReference type="InterPro" id="IPR023299">
    <property type="entry name" value="ATPase_P-typ_cyto_dom_N"/>
</dbReference>
<keyword evidence="5 16" id="KW-0597">Phosphoprotein</keyword>
<dbReference type="InterPro" id="IPR006391">
    <property type="entry name" value="P-type_ATPase_bsu_IA"/>
</dbReference>
<feature type="transmembrane region" description="Helical" evidence="16">
    <location>
        <begin position="208"/>
        <end position="228"/>
    </location>
</feature>
<evidence type="ECO:0000256" key="6">
    <source>
        <dbReference type="ARBA" id="ARBA00022692"/>
    </source>
</evidence>
<keyword evidence="9 16" id="KW-0067">ATP-binding</keyword>
<dbReference type="InParanoid" id="A0A0U5EUZ6"/>
<keyword evidence="3 16" id="KW-1003">Cell membrane</keyword>
<dbReference type="InterPro" id="IPR018303">
    <property type="entry name" value="ATPase_P-typ_P_site"/>
</dbReference>
<proteinExistence type="inferred from homology"/>
<dbReference type="STRING" id="389348.PNK_2389"/>